<dbReference type="PROSITE" id="PS50850">
    <property type="entry name" value="MFS"/>
    <property type="match status" value="1"/>
</dbReference>
<feature type="transmembrane region" description="Helical" evidence="4">
    <location>
        <begin position="66"/>
        <end position="82"/>
    </location>
</feature>
<evidence type="ECO:0000256" key="2">
    <source>
        <dbReference type="ARBA" id="ARBA00022989"/>
    </source>
</evidence>
<keyword evidence="2 4" id="KW-1133">Transmembrane helix</keyword>
<dbReference type="EMBL" id="NIDE01000014">
    <property type="protein sequence ID" value="OWK38005.1"/>
    <property type="molecule type" value="Genomic_DNA"/>
</dbReference>
<feature type="transmembrane region" description="Helical" evidence="4">
    <location>
        <begin position="185"/>
        <end position="204"/>
    </location>
</feature>
<feature type="transmembrane region" description="Helical" evidence="4">
    <location>
        <begin position="336"/>
        <end position="359"/>
    </location>
</feature>
<gene>
    <name evidence="6" type="ORF">FRUB_07125</name>
</gene>
<protein>
    <submittedName>
        <fullName evidence="6">Oxalate/formate antiporter</fullName>
    </submittedName>
</protein>
<feature type="transmembrane region" description="Helical" evidence="4">
    <location>
        <begin position="94"/>
        <end position="113"/>
    </location>
</feature>
<feature type="transmembrane region" description="Helical" evidence="4">
    <location>
        <begin position="119"/>
        <end position="141"/>
    </location>
</feature>
<evidence type="ECO:0000256" key="4">
    <source>
        <dbReference type="SAM" id="Phobius"/>
    </source>
</evidence>
<dbReference type="RefSeq" id="WP_088257817.1">
    <property type="nucleotide sequence ID" value="NZ_NIDE01000014.1"/>
</dbReference>
<evidence type="ECO:0000259" key="5">
    <source>
        <dbReference type="PROSITE" id="PS50850"/>
    </source>
</evidence>
<reference evidence="7" key="1">
    <citation type="submission" date="2017-06" db="EMBL/GenBank/DDBJ databases">
        <title>Genome analysis of Fimbriiglobus ruber SP5, the first member of the order Planctomycetales with confirmed chitinolytic capability.</title>
        <authorList>
            <person name="Ravin N.V."/>
            <person name="Rakitin A.L."/>
            <person name="Ivanova A.A."/>
            <person name="Beletsky A.V."/>
            <person name="Kulichevskaya I.S."/>
            <person name="Mardanov A.V."/>
            <person name="Dedysh S.N."/>
        </authorList>
    </citation>
    <scope>NUCLEOTIDE SEQUENCE [LARGE SCALE GENOMIC DNA]</scope>
    <source>
        <strain evidence="7">SP5</strain>
    </source>
</reference>
<evidence type="ECO:0000313" key="6">
    <source>
        <dbReference type="EMBL" id="OWK38005.1"/>
    </source>
</evidence>
<accession>A0A225DNS2</accession>
<evidence type="ECO:0000256" key="3">
    <source>
        <dbReference type="ARBA" id="ARBA00023136"/>
    </source>
</evidence>
<dbReference type="PANTHER" id="PTHR11360:SF304">
    <property type="entry name" value="MFS DOMAIN-CONTAINING PROTEIN"/>
    <property type="match status" value="1"/>
</dbReference>
<comment type="caution">
    <text evidence="6">The sequence shown here is derived from an EMBL/GenBank/DDBJ whole genome shotgun (WGS) entry which is preliminary data.</text>
</comment>
<keyword evidence="7" id="KW-1185">Reference proteome</keyword>
<dbReference type="InterPro" id="IPR011701">
    <property type="entry name" value="MFS"/>
</dbReference>
<feature type="transmembrane region" description="Helical" evidence="4">
    <location>
        <begin position="371"/>
        <end position="390"/>
    </location>
</feature>
<feature type="transmembrane region" description="Helical" evidence="4">
    <location>
        <begin position="311"/>
        <end position="330"/>
    </location>
</feature>
<evidence type="ECO:0000313" key="7">
    <source>
        <dbReference type="Proteomes" id="UP000214646"/>
    </source>
</evidence>
<dbReference type="InterPro" id="IPR020846">
    <property type="entry name" value="MFS_dom"/>
</dbReference>
<dbReference type="Proteomes" id="UP000214646">
    <property type="component" value="Unassembled WGS sequence"/>
</dbReference>
<dbReference type="AlphaFoldDB" id="A0A225DNS2"/>
<dbReference type="SUPFAM" id="SSF103473">
    <property type="entry name" value="MFS general substrate transporter"/>
    <property type="match status" value="1"/>
</dbReference>
<proteinExistence type="predicted"/>
<dbReference type="Pfam" id="PF07690">
    <property type="entry name" value="MFS_1"/>
    <property type="match status" value="1"/>
</dbReference>
<feature type="transmembrane region" description="Helical" evidence="4">
    <location>
        <begin position="12"/>
        <end position="31"/>
    </location>
</feature>
<sequence length="431" mass="45188">MGADQKVPARAWVVTGAGTAVNLCLGILYAWSVWKANLLASPAHPAGEPMEGANAGWTYLSSTQATWAYAICGFTFALFMIPGGRIQDRFGPRAGVTLGGLCLAAGCVVAGLMQNFTGLLLGFGLLGGIGMGLGYAAATPAAVKWFGPHRRGLIVGLVVGGYGGAAIYISPLATYLIKNYGLTESFVVLGCLFALVVVAAGSLLKRPPEGYVPPGAPAATGPNPTQSQTDWVPREVLRTWQYYALVVLFIGSAQSGLLVIANATKTLNDTARHIPFFAQNAWLLASFGGLVNALGRIGTGSYSDRVGRRNAYALNGLVSAVCLFLTPTVIADQNVALLFVVVGVAFWQYGGGLSLMPALTADFFGAKNLGTNYGLVFLGWGIAFFVPQAAEYISEATQNRDVPFYLSGALLIATVILSRFVTRPVRAGEKS</sequence>
<dbReference type="Gene3D" id="1.20.1250.20">
    <property type="entry name" value="MFS general substrate transporter like domains"/>
    <property type="match status" value="2"/>
</dbReference>
<keyword evidence="1 4" id="KW-0812">Transmembrane</keyword>
<keyword evidence="3 4" id="KW-0472">Membrane</keyword>
<feature type="domain" description="Major facilitator superfamily (MFS) profile" evidence="5">
    <location>
        <begin position="10"/>
        <end position="426"/>
    </location>
</feature>
<feature type="transmembrane region" description="Helical" evidence="4">
    <location>
        <begin position="402"/>
        <end position="421"/>
    </location>
</feature>
<dbReference type="GO" id="GO:0022857">
    <property type="term" value="F:transmembrane transporter activity"/>
    <property type="evidence" value="ECO:0007669"/>
    <property type="project" value="InterPro"/>
</dbReference>
<dbReference type="InterPro" id="IPR036259">
    <property type="entry name" value="MFS_trans_sf"/>
</dbReference>
<name>A0A225DNS2_9BACT</name>
<feature type="transmembrane region" description="Helical" evidence="4">
    <location>
        <begin position="281"/>
        <end position="299"/>
    </location>
</feature>
<feature type="transmembrane region" description="Helical" evidence="4">
    <location>
        <begin position="153"/>
        <end position="173"/>
    </location>
</feature>
<dbReference type="OrthoDB" id="9793415at2"/>
<evidence type="ECO:0000256" key="1">
    <source>
        <dbReference type="ARBA" id="ARBA00022692"/>
    </source>
</evidence>
<dbReference type="InterPro" id="IPR050327">
    <property type="entry name" value="Proton-linked_MCT"/>
</dbReference>
<organism evidence="6 7">
    <name type="scientific">Fimbriiglobus ruber</name>
    <dbReference type="NCBI Taxonomy" id="1908690"/>
    <lineage>
        <taxon>Bacteria</taxon>
        <taxon>Pseudomonadati</taxon>
        <taxon>Planctomycetota</taxon>
        <taxon>Planctomycetia</taxon>
        <taxon>Gemmatales</taxon>
        <taxon>Gemmataceae</taxon>
        <taxon>Fimbriiglobus</taxon>
    </lineage>
</organism>
<feature type="transmembrane region" description="Helical" evidence="4">
    <location>
        <begin position="242"/>
        <end position="261"/>
    </location>
</feature>
<dbReference type="PANTHER" id="PTHR11360">
    <property type="entry name" value="MONOCARBOXYLATE TRANSPORTER"/>
    <property type="match status" value="1"/>
</dbReference>